<feature type="transmembrane region" description="Helical" evidence="1">
    <location>
        <begin position="78"/>
        <end position="98"/>
    </location>
</feature>
<reference evidence="2" key="1">
    <citation type="submission" date="2021-01" db="EMBL/GenBank/DDBJ databases">
        <title>YIM 132084 draft genome.</title>
        <authorList>
            <person name="An D."/>
        </authorList>
    </citation>
    <scope>NUCLEOTIDE SEQUENCE</scope>
    <source>
        <strain evidence="2">YIM 132084</strain>
    </source>
</reference>
<evidence type="ECO:0000313" key="2">
    <source>
        <dbReference type="EMBL" id="MBM9468227.1"/>
    </source>
</evidence>
<feature type="transmembrane region" description="Helical" evidence="1">
    <location>
        <begin position="137"/>
        <end position="155"/>
    </location>
</feature>
<feature type="transmembrane region" description="Helical" evidence="1">
    <location>
        <begin position="162"/>
        <end position="193"/>
    </location>
</feature>
<dbReference type="Proteomes" id="UP000663792">
    <property type="component" value="Unassembled WGS sequence"/>
</dbReference>
<comment type="caution">
    <text evidence="2">The sequence shown here is derived from an EMBL/GenBank/DDBJ whole genome shotgun (WGS) entry which is preliminary data.</text>
</comment>
<dbReference type="RefSeq" id="WP_205261166.1">
    <property type="nucleotide sequence ID" value="NZ_JAERWK010000016.1"/>
</dbReference>
<evidence type="ECO:0000313" key="3">
    <source>
        <dbReference type="Proteomes" id="UP000663792"/>
    </source>
</evidence>
<feature type="transmembrane region" description="Helical" evidence="1">
    <location>
        <begin position="273"/>
        <end position="293"/>
    </location>
</feature>
<dbReference type="InterPro" id="IPR007163">
    <property type="entry name" value="VCA0040-like"/>
</dbReference>
<sequence>MRPAQLLTDAGRGVLIGTAEIIPGVSGGTVALIVGVYETALESAGHLVRGVVRGVLDPLRGRGTAAARSHLAQVRWTVMVPLLVGMIAAVLVASALLAPVIEDHPVQARAVFAGLILASLIVPARMVGGRWRPHEVVAALGAAAAAVALTSLPTAGDAEPSLILVALAAAFAICALVLPGVSGSFLLLTVGMYAPTLDAVNERNLAYLGAFALGAVIGLSLFISGLQWLLRHRRRMTLAIMTGLMAGSLRALWPWQTDSGALQPPSGDLSTVLLLFLGGIAVVTALIAVDAAVQRRRVAPSRD</sequence>
<accession>A0A938YCQ1</accession>
<dbReference type="PANTHER" id="PTHR37308:SF1">
    <property type="entry name" value="POLYPRENYL-PHOSPHATE TRANSPORTER"/>
    <property type="match status" value="1"/>
</dbReference>
<organism evidence="2 3">
    <name type="scientific">Nakamurella leprariae</name>
    <dbReference type="NCBI Taxonomy" id="2803911"/>
    <lineage>
        <taxon>Bacteria</taxon>
        <taxon>Bacillati</taxon>
        <taxon>Actinomycetota</taxon>
        <taxon>Actinomycetes</taxon>
        <taxon>Nakamurellales</taxon>
        <taxon>Nakamurellaceae</taxon>
        <taxon>Nakamurella</taxon>
    </lineage>
</organism>
<evidence type="ECO:0000256" key="1">
    <source>
        <dbReference type="SAM" id="Phobius"/>
    </source>
</evidence>
<keyword evidence="3" id="KW-1185">Reference proteome</keyword>
<dbReference type="EMBL" id="JAERWK010000016">
    <property type="protein sequence ID" value="MBM9468227.1"/>
    <property type="molecule type" value="Genomic_DNA"/>
</dbReference>
<gene>
    <name evidence="2" type="ORF">JL106_13155</name>
</gene>
<proteinExistence type="predicted"/>
<dbReference type="AlphaFoldDB" id="A0A938YCQ1"/>
<dbReference type="PANTHER" id="PTHR37308">
    <property type="entry name" value="INTEGRAL MEMBRANE PROTEIN"/>
    <property type="match status" value="1"/>
</dbReference>
<name>A0A938YCQ1_9ACTN</name>
<keyword evidence="1" id="KW-1133">Transmembrane helix</keyword>
<feature type="transmembrane region" description="Helical" evidence="1">
    <location>
        <begin position="110"/>
        <end position="131"/>
    </location>
</feature>
<keyword evidence="1" id="KW-0812">Transmembrane</keyword>
<keyword evidence="1" id="KW-0472">Membrane</keyword>
<dbReference type="Pfam" id="PF04018">
    <property type="entry name" value="VCA0040-like"/>
    <property type="match status" value="1"/>
</dbReference>
<protein>
    <submittedName>
        <fullName evidence="2">DUF368 domain-containing protein</fullName>
    </submittedName>
</protein>
<feature type="transmembrane region" description="Helical" evidence="1">
    <location>
        <begin position="205"/>
        <end position="229"/>
    </location>
</feature>